<organism evidence="2">
    <name type="scientific">Tanacetum cinerariifolium</name>
    <name type="common">Dalmatian daisy</name>
    <name type="synonym">Chrysanthemum cinerariifolium</name>
    <dbReference type="NCBI Taxonomy" id="118510"/>
    <lineage>
        <taxon>Eukaryota</taxon>
        <taxon>Viridiplantae</taxon>
        <taxon>Streptophyta</taxon>
        <taxon>Embryophyta</taxon>
        <taxon>Tracheophyta</taxon>
        <taxon>Spermatophyta</taxon>
        <taxon>Magnoliopsida</taxon>
        <taxon>eudicotyledons</taxon>
        <taxon>Gunneridae</taxon>
        <taxon>Pentapetalae</taxon>
        <taxon>asterids</taxon>
        <taxon>campanulids</taxon>
        <taxon>Asterales</taxon>
        <taxon>Asteraceae</taxon>
        <taxon>Asteroideae</taxon>
        <taxon>Anthemideae</taxon>
        <taxon>Anthemidinae</taxon>
        <taxon>Tanacetum</taxon>
    </lineage>
</organism>
<reference evidence="2" key="1">
    <citation type="journal article" date="2019" name="Sci. Rep.">
        <title>Draft genome of Tanacetum cinerariifolium, the natural source of mosquito coil.</title>
        <authorList>
            <person name="Yamashiro T."/>
            <person name="Shiraishi A."/>
            <person name="Satake H."/>
            <person name="Nakayama K."/>
        </authorList>
    </citation>
    <scope>NUCLEOTIDE SEQUENCE</scope>
</reference>
<feature type="region of interest" description="Disordered" evidence="1">
    <location>
        <begin position="32"/>
        <end position="120"/>
    </location>
</feature>
<feature type="compositionally biased region" description="Polar residues" evidence="1">
    <location>
        <begin position="74"/>
        <end position="86"/>
    </location>
</feature>
<dbReference type="EMBL" id="BKCJ011402086">
    <property type="protein sequence ID" value="GFD30241.1"/>
    <property type="molecule type" value="Genomic_DNA"/>
</dbReference>
<gene>
    <name evidence="2" type="ORF">Tci_902210</name>
</gene>
<comment type="caution">
    <text evidence="2">The sequence shown here is derived from an EMBL/GenBank/DDBJ whole genome shotgun (WGS) entry which is preliminary data.</text>
</comment>
<proteinExistence type="predicted"/>
<evidence type="ECO:0000256" key="1">
    <source>
        <dbReference type="SAM" id="MobiDB-lite"/>
    </source>
</evidence>
<name>A0A699V8W7_TANCI</name>
<sequence>IYGAILLESFASPEMKETKAYKTYLGFATGATPPKKARKFKKPASPKLTIVPVSTEEPMGKSKRSMRDFHKTHPSGSSIVTKTAQNDAKIKPSITNEGTGVKPGVPDVTKEESSKSEAES</sequence>
<protein>
    <submittedName>
        <fullName evidence="2">Uncharacterized protein</fullName>
    </submittedName>
</protein>
<accession>A0A699V8W7</accession>
<feature type="non-terminal residue" evidence="2">
    <location>
        <position position="1"/>
    </location>
</feature>
<dbReference type="AlphaFoldDB" id="A0A699V8W7"/>
<evidence type="ECO:0000313" key="2">
    <source>
        <dbReference type="EMBL" id="GFD30241.1"/>
    </source>
</evidence>
<feature type="compositionally biased region" description="Basic residues" evidence="1">
    <location>
        <begin position="35"/>
        <end position="44"/>
    </location>
</feature>
<feature type="compositionally biased region" description="Basic and acidic residues" evidence="1">
    <location>
        <begin position="108"/>
        <end position="120"/>
    </location>
</feature>